<evidence type="ECO:0000313" key="2">
    <source>
        <dbReference type="Proteomes" id="UP000276133"/>
    </source>
</evidence>
<sequence>MVSMVLIPYGVNPNFDIVTRVMVTSLRVRQNRLLCFCYFTSFLFRFNSYFYKTSWNCKFEDLRMIELYIMTIKNHKLTWTIDQLSIELNEIIKILNGTIGAANIIRTHFCNFFAGKNNIFQDPNQIKKKVLGKYYHDPIPIAEVAISNLKREAHLKKI</sequence>
<protein>
    <submittedName>
        <fullName evidence="1">Uncharacterized protein</fullName>
    </submittedName>
</protein>
<organism evidence="1 2">
    <name type="scientific">Brachionus plicatilis</name>
    <name type="common">Marine rotifer</name>
    <name type="synonym">Brachionus muelleri</name>
    <dbReference type="NCBI Taxonomy" id="10195"/>
    <lineage>
        <taxon>Eukaryota</taxon>
        <taxon>Metazoa</taxon>
        <taxon>Spiralia</taxon>
        <taxon>Gnathifera</taxon>
        <taxon>Rotifera</taxon>
        <taxon>Eurotatoria</taxon>
        <taxon>Monogononta</taxon>
        <taxon>Pseudotrocha</taxon>
        <taxon>Ploima</taxon>
        <taxon>Brachionidae</taxon>
        <taxon>Brachionus</taxon>
    </lineage>
</organism>
<name>A0A3M7QNU0_BRAPC</name>
<dbReference type="AlphaFoldDB" id="A0A3M7QNU0"/>
<dbReference type="Proteomes" id="UP000276133">
    <property type="component" value="Unassembled WGS sequence"/>
</dbReference>
<evidence type="ECO:0000313" key="1">
    <source>
        <dbReference type="EMBL" id="RNA12618.1"/>
    </source>
</evidence>
<dbReference type="EMBL" id="REGN01005651">
    <property type="protein sequence ID" value="RNA12618.1"/>
    <property type="molecule type" value="Genomic_DNA"/>
</dbReference>
<gene>
    <name evidence="1" type="ORF">BpHYR1_053166</name>
</gene>
<keyword evidence="2" id="KW-1185">Reference proteome</keyword>
<reference evidence="1 2" key="1">
    <citation type="journal article" date="2018" name="Sci. Rep.">
        <title>Genomic signatures of local adaptation to the degree of environmental predictability in rotifers.</title>
        <authorList>
            <person name="Franch-Gras L."/>
            <person name="Hahn C."/>
            <person name="Garcia-Roger E.M."/>
            <person name="Carmona M.J."/>
            <person name="Serra M."/>
            <person name="Gomez A."/>
        </authorList>
    </citation>
    <scope>NUCLEOTIDE SEQUENCE [LARGE SCALE GENOMIC DNA]</scope>
    <source>
        <strain evidence="1">HYR1</strain>
    </source>
</reference>
<proteinExistence type="predicted"/>
<accession>A0A3M7QNU0</accession>
<comment type="caution">
    <text evidence="1">The sequence shown here is derived from an EMBL/GenBank/DDBJ whole genome shotgun (WGS) entry which is preliminary data.</text>
</comment>